<accession>A0A6J4H971</accession>
<sequence>CPKRSSPSSSSAWWRSSTCSSSGWSGRCGPSCTSRRRQPLPRRCPSPPGPSPRHPLRRRPGPRHRPNSRRGARAGCGWFGRPRSREPRSSSATSTRPWGGRPGARFSSTIPPSPRATPGCPPRAGGWWSTTWGRATAPWSTAGGSRVPPSCRSGTGSVWAPTSSSRSCR</sequence>
<dbReference type="EMBL" id="CADCSZ010000030">
    <property type="protein sequence ID" value="CAA9216702.1"/>
    <property type="molecule type" value="Genomic_DNA"/>
</dbReference>
<evidence type="ECO:0000313" key="2">
    <source>
        <dbReference type="EMBL" id="CAA9216702.1"/>
    </source>
</evidence>
<feature type="compositionally biased region" description="Pro residues" evidence="1">
    <location>
        <begin position="42"/>
        <end position="53"/>
    </location>
</feature>
<feature type="non-terminal residue" evidence="2">
    <location>
        <position position="169"/>
    </location>
</feature>
<name>A0A6J4H971_9ACTN</name>
<reference evidence="2" key="1">
    <citation type="submission" date="2020-02" db="EMBL/GenBank/DDBJ databases">
        <authorList>
            <person name="Meier V. D."/>
        </authorList>
    </citation>
    <scope>NUCLEOTIDE SEQUENCE</scope>
    <source>
        <strain evidence="2">AVDCRST_MAG76</strain>
    </source>
</reference>
<feature type="compositionally biased region" description="Polar residues" evidence="1">
    <location>
        <begin position="128"/>
        <end position="143"/>
    </location>
</feature>
<gene>
    <name evidence="2" type="ORF">AVDCRST_MAG76-414</name>
</gene>
<feature type="compositionally biased region" description="Pro residues" evidence="1">
    <location>
        <begin position="111"/>
        <end position="121"/>
    </location>
</feature>
<dbReference type="AlphaFoldDB" id="A0A6J4H971"/>
<proteinExistence type="predicted"/>
<feature type="compositionally biased region" description="Basic residues" evidence="1">
    <location>
        <begin position="54"/>
        <end position="72"/>
    </location>
</feature>
<feature type="compositionally biased region" description="Low complexity" evidence="1">
    <location>
        <begin position="1"/>
        <end position="31"/>
    </location>
</feature>
<feature type="compositionally biased region" description="Polar residues" evidence="1">
    <location>
        <begin position="152"/>
        <end position="169"/>
    </location>
</feature>
<organism evidence="2">
    <name type="scientific">uncultured Acidimicrobiales bacterium</name>
    <dbReference type="NCBI Taxonomy" id="310071"/>
    <lineage>
        <taxon>Bacteria</taxon>
        <taxon>Bacillati</taxon>
        <taxon>Actinomycetota</taxon>
        <taxon>Acidimicrobiia</taxon>
        <taxon>Acidimicrobiales</taxon>
        <taxon>environmental samples</taxon>
    </lineage>
</organism>
<protein>
    <submittedName>
        <fullName evidence="2">Uncharacterized protein</fullName>
    </submittedName>
</protein>
<feature type="non-terminal residue" evidence="2">
    <location>
        <position position="1"/>
    </location>
</feature>
<feature type="region of interest" description="Disordered" evidence="1">
    <location>
        <begin position="1"/>
        <end position="169"/>
    </location>
</feature>
<evidence type="ECO:0000256" key="1">
    <source>
        <dbReference type="SAM" id="MobiDB-lite"/>
    </source>
</evidence>